<evidence type="ECO:0000313" key="3">
    <source>
        <dbReference type="EMBL" id="QEE18703.1"/>
    </source>
</evidence>
<dbReference type="OrthoDB" id="9791689at2"/>
<dbReference type="KEGG" id="yti:FNA67_00245"/>
<dbReference type="InterPro" id="IPR050641">
    <property type="entry name" value="RIFMO-like"/>
</dbReference>
<dbReference type="EMBL" id="CP041690">
    <property type="protein sequence ID" value="QEE18703.1"/>
    <property type="molecule type" value="Genomic_DNA"/>
</dbReference>
<dbReference type="Gene3D" id="3.50.50.60">
    <property type="entry name" value="FAD/NAD(P)-binding domain"/>
    <property type="match status" value="1"/>
</dbReference>
<dbReference type="InterPro" id="IPR002938">
    <property type="entry name" value="FAD-bd"/>
</dbReference>
<keyword evidence="4" id="KW-1185">Reference proteome</keyword>
<dbReference type="PRINTS" id="PR00420">
    <property type="entry name" value="RNGMNOXGNASE"/>
</dbReference>
<dbReference type="GO" id="GO:0018659">
    <property type="term" value="F:4-hydroxybenzoate 3-monooxygenase activity"/>
    <property type="evidence" value="ECO:0007669"/>
    <property type="project" value="UniProtKB-EC"/>
</dbReference>
<dbReference type="InterPro" id="IPR036188">
    <property type="entry name" value="FAD/NAD-bd_sf"/>
</dbReference>
<gene>
    <name evidence="3" type="ORF">FNA67_00245</name>
</gene>
<sequence>MKTQVGIIGAGPAGLLVARILQLNGIEAVVLERRTRQYVLDRVRAGVLESGTVETLRTYGMGARLDREGIPMRSMQLCWDRQKADVSLDDGTGRHLTTYGQQKIVEDLITQRERDGLPIIFEAAVDRLEDIEGETPRIHYTHEGEQKVIECQFIAGCDGYHGVSRRHIPGSDEHVFLTEYPFAWLGILAQAAPLAARRGFAHSTRGLAVASARSATVGRLYLQVEPDADPNAMSDQEIWDELDLRLDDGTDARLNRGPIIERSVARLRGYVCEKMRHGRLAIAGDAAHIVPPSGGKGLNLAVGDARIMAEAIRRLLKSNDTGLLDTYSEMCLRRIWPTVHWACSMCEAFHIFPGQTSFDTRMQYQMLNHWGNTEIGQQRLRKAQLGLPYEI</sequence>
<organism evidence="3 4">
    <name type="scientific">Paradevosia tibetensis</name>
    <dbReference type="NCBI Taxonomy" id="1447062"/>
    <lineage>
        <taxon>Bacteria</taxon>
        <taxon>Pseudomonadati</taxon>
        <taxon>Pseudomonadota</taxon>
        <taxon>Alphaproteobacteria</taxon>
        <taxon>Hyphomicrobiales</taxon>
        <taxon>Devosiaceae</taxon>
        <taxon>Paradevosia</taxon>
    </lineage>
</organism>
<keyword evidence="1" id="KW-0285">Flavoprotein</keyword>
<dbReference type="AlphaFoldDB" id="A0A5B9DI15"/>
<keyword evidence="2" id="KW-0274">FAD</keyword>
<dbReference type="Proteomes" id="UP000321062">
    <property type="component" value="Chromosome"/>
</dbReference>
<name>A0A5B9DI15_9HYPH</name>
<dbReference type="Pfam" id="PF01494">
    <property type="entry name" value="FAD_binding_3"/>
    <property type="match status" value="1"/>
</dbReference>
<dbReference type="GO" id="GO:0071949">
    <property type="term" value="F:FAD binding"/>
    <property type="evidence" value="ECO:0007669"/>
    <property type="project" value="InterPro"/>
</dbReference>
<dbReference type="EC" id="1.14.13.2" evidence="3"/>
<reference evidence="3 4" key="1">
    <citation type="journal article" date="2015" name="Int. J. Syst. Evol. Microbiol.">
        <title>Youhaiella tibetensis gen. nov., sp. nov., isolated from subsurface sediment.</title>
        <authorList>
            <person name="Wang Y.X."/>
            <person name="Huang F.Q."/>
            <person name="Nogi Y."/>
            <person name="Pang S.J."/>
            <person name="Wang P.K."/>
            <person name="Lv J."/>
        </authorList>
    </citation>
    <scope>NUCLEOTIDE SEQUENCE [LARGE SCALE GENOMIC DNA]</scope>
    <source>
        <strain evidence="4">fig4</strain>
    </source>
</reference>
<dbReference type="SUPFAM" id="SSF51905">
    <property type="entry name" value="FAD/NAD(P)-binding domain"/>
    <property type="match status" value="1"/>
</dbReference>
<evidence type="ECO:0000256" key="1">
    <source>
        <dbReference type="ARBA" id="ARBA00022630"/>
    </source>
</evidence>
<dbReference type="RefSeq" id="WP_147654653.1">
    <property type="nucleotide sequence ID" value="NZ_BMFM01000001.1"/>
</dbReference>
<proteinExistence type="predicted"/>
<dbReference type="PANTHER" id="PTHR43004:SF3">
    <property type="entry name" value="P-HYDROXYBENZOATE HYDROXYLASE"/>
    <property type="match status" value="1"/>
</dbReference>
<protein>
    <submittedName>
        <fullName evidence="3">4-hydroxybenzoate 3-monooxygenase</fullName>
        <ecNumber evidence="3">1.14.13.2</ecNumber>
    </submittedName>
</protein>
<dbReference type="SUPFAM" id="SSF54373">
    <property type="entry name" value="FAD-linked reductases, C-terminal domain"/>
    <property type="match status" value="1"/>
</dbReference>
<evidence type="ECO:0000256" key="2">
    <source>
        <dbReference type="ARBA" id="ARBA00022827"/>
    </source>
</evidence>
<dbReference type="NCBIfam" id="NF006091">
    <property type="entry name" value="PRK08243.1"/>
    <property type="match status" value="1"/>
</dbReference>
<keyword evidence="3" id="KW-0560">Oxidoreductase</keyword>
<evidence type="ECO:0000313" key="4">
    <source>
        <dbReference type="Proteomes" id="UP000321062"/>
    </source>
</evidence>
<keyword evidence="3" id="KW-0503">Monooxygenase</keyword>
<accession>A0A5B9DI15</accession>
<dbReference type="PANTHER" id="PTHR43004">
    <property type="entry name" value="TRK SYSTEM POTASSIUM UPTAKE PROTEIN"/>
    <property type="match status" value="1"/>
</dbReference>
<dbReference type="Gene3D" id="3.30.9.10">
    <property type="entry name" value="D-Amino Acid Oxidase, subunit A, domain 2"/>
    <property type="match status" value="1"/>
</dbReference>